<evidence type="ECO:0000313" key="4">
    <source>
        <dbReference type="Proteomes" id="UP001060070"/>
    </source>
</evidence>
<dbReference type="SUPFAM" id="SSF51735">
    <property type="entry name" value="NAD(P)-binding Rossmann-fold domains"/>
    <property type="match status" value="1"/>
</dbReference>
<accession>A0AB38T9S8</accession>
<dbReference type="EMBL" id="CP088147">
    <property type="protein sequence ID" value="UTU51404.1"/>
    <property type="molecule type" value="Genomic_DNA"/>
</dbReference>
<reference evidence="3 4" key="1">
    <citation type="journal article" date="2022" name="Microbiol. Resour. Announc.">
        <title>Complete Genome Sequence of Mesorhizobium ciceri Strain R30, a Rhizobium Used as a Commercial Inoculant for Chickpea in Argentina.</title>
        <authorList>
            <person name="Foresto E."/>
            <person name="Revale S."/>
            <person name="Primo E."/>
            <person name="Nievas F."/>
            <person name="Carezzano E."/>
            <person name="Puente M."/>
            <person name="Alzari P."/>
            <person name="Mart M."/>
            <person name="Ben-Assaya M."/>
            <person name="Mornico D."/>
            <person name="Santoro M."/>
            <person name="Mart F."/>
            <person name="Giordano W."/>
            <person name="Bogino P."/>
        </authorList>
    </citation>
    <scope>NUCLEOTIDE SEQUENCE [LARGE SCALE GENOMIC DNA]</scope>
    <source>
        <strain evidence="3 4">R30</strain>
    </source>
</reference>
<dbReference type="Gene3D" id="3.40.50.720">
    <property type="entry name" value="NAD(P)-binding Rossmann-like Domain"/>
    <property type="match status" value="1"/>
</dbReference>
<evidence type="ECO:0000259" key="2">
    <source>
        <dbReference type="Pfam" id="PF03807"/>
    </source>
</evidence>
<sequence>MKIGIIGAGNIGTTLARKLSAAGHAVKLAGSKGPEDIGEKATEVGAIPVAAHEAARDVEAIVLSIPFAKIPDVAGLFAHVPANVVVIDTSNYYPMRDGNIAEVDDGKPESVWSSEQLGRPVVKAFNAVLAQTLAESGAAAGMTGRIAIPVAGDDVHAKAIARELVNETGFDALDAGDLANSWRQQPGTPAYCTELTLPDLQDALSTAEKARAPGIRDALIKGFMEATPPLRHEQIVARNREVTARR</sequence>
<name>A0AB38T9S8_9HYPH</name>
<evidence type="ECO:0000313" key="3">
    <source>
        <dbReference type="EMBL" id="UTU51404.1"/>
    </source>
</evidence>
<dbReference type="InterPro" id="IPR051267">
    <property type="entry name" value="STEAP_metalloreductase"/>
</dbReference>
<dbReference type="AlphaFoldDB" id="A0AB38T9S8"/>
<dbReference type="PANTHER" id="PTHR14239:SF10">
    <property type="entry name" value="REDUCTASE"/>
    <property type="match status" value="1"/>
</dbReference>
<proteinExistence type="predicted"/>
<dbReference type="RefSeq" id="WP_024502408.1">
    <property type="nucleotide sequence ID" value="NZ_CP088147.1"/>
</dbReference>
<feature type="domain" description="Pyrroline-5-carboxylate reductase catalytic N-terminal" evidence="2">
    <location>
        <begin position="2"/>
        <end position="92"/>
    </location>
</feature>
<gene>
    <name evidence="3" type="ORF">LRP29_28715</name>
</gene>
<dbReference type="Proteomes" id="UP001060070">
    <property type="component" value="Chromosome"/>
</dbReference>
<keyword evidence="4" id="KW-1185">Reference proteome</keyword>
<keyword evidence="1" id="KW-0560">Oxidoreductase</keyword>
<dbReference type="InterPro" id="IPR028939">
    <property type="entry name" value="P5C_Rdtase_cat_N"/>
</dbReference>
<dbReference type="InterPro" id="IPR036291">
    <property type="entry name" value="NAD(P)-bd_dom_sf"/>
</dbReference>
<dbReference type="Pfam" id="PF03807">
    <property type="entry name" value="F420_oxidored"/>
    <property type="match status" value="1"/>
</dbReference>
<evidence type="ECO:0000256" key="1">
    <source>
        <dbReference type="ARBA" id="ARBA00023002"/>
    </source>
</evidence>
<protein>
    <submittedName>
        <fullName evidence="3">NAD(P)-binding domain-containing protein</fullName>
    </submittedName>
</protein>
<dbReference type="GO" id="GO:0016491">
    <property type="term" value="F:oxidoreductase activity"/>
    <property type="evidence" value="ECO:0007669"/>
    <property type="project" value="UniProtKB-KW"/>
</dbReference>
<dbReference type="PANTHER" id="PTHR14239">
    <property type="entry name" value="DUDULIN-RELATED"/>
    <property type="match status" value="1"/>
</dbReference>
<organism evidence="3 4">
    <name type="scientific">Mesorhizobium ciceri</name>
    <dbReference type="NCBI Taxonomy" id="39645"/>
    <lineage>
        <taxon>Bacteria</taxon>
        <taxon>Pseudomonadati</taxon>
        <taxon>Pseudomonadota</taxon>
        <taxon>Alphaproteobacteria</taxon>
        <taxon>Hyphomicrobiales</taxon>
        <taxon>Phyllobacteriaceae</taxon>
        <taxon>Mesorhizobium</taxon>
    </lineage>
</organism>